<dbReference type="RefSeq" id="WP_043965788.1">
    <property type="nucleotide sequence ID" value="NZ_JBEZEN010000002.1"/>
</dbReference>
<gene>
    <name evidence="3" type="ORF">TK50_19740</name>
</gene>
<dbReference type="GeneID" id="301306288"/>
<dbReference type="GO" id="GO:0043190">
    <property type="term" value="C:ATP-binding cassette (ABC) transporter complex"/>
    <property type="evidence" value="ECO:0007669"/>
    <property type="project" value="InterPro"/>
</dbReference>
<dbReference type="Pfam" id="PF00496">
    <property type="entry name" value="SBP_bac_5"/>
    <property type="match status" value="1"/>
</dbReference>
<keyword evidence="4" id="KW-1185">Reference proteome</keyword>
<dbReference type="PANTHER" id="PTHR30290:SF83">
    <property type="entry name" value="ABC TRANSPORTER SUBSTRATE-BINDING PROTEIN"/>
    <property type="match status" value="1"/>
</dbReference>
<dbReference type="Gene3D" id="3.10.105.10">
    <property type="entry name" value="Dipeptide-binding Protein, Domain 3"/>
    <property type="match status" value="1"/>
</dbReference>
<sequence>MRPRAAAGVGGAIALVVALGACSENTGEGTTVDTGRQQTGVIATDPKDSQGPAAEVSGARKGGTFTIIRETPISHLDPQRTYSFAGLMANPLFARYLTTWKDDGKGGLVLVGDLAETPGTNVNNDCKVWQFTIKQGVKFEDGSPITSKEIAYGIARSFDPDLAGGPTYLQEWLADTPQFDTKWDFKKNKGALPPGLTTPDERTLRFEFAKPRCDLPFAVSLPTTAPLRPDKDTGVNLDQRPFSSGPYKIANNQVGVQLTLDRNPNWDPATDPVRHQYPDQFVWSFGPTADAANNRVIADNGPDQSALAFNSVPPSLVARVAQDAALKSRTILSPTPSANQLVINNQRVTDLKVRQALNYAIDREGLVKALGGQTIAQPLTTLMPPATIGFEAYEAYPAGANGDVDKAKELLGGQTPELVLGVADNTNEQVQATQLKGNLERAGFKITVRNIPDDAKLDEVKKKNNPWDLYIGNWAADWPSGASILPVLYDGRTIKAEGNSNQSYFNDPAINAEFDRILALEPAKQGPEWAKLDQRIMKEHAPVVPLYVDVAYNVHGSKAGGVFISSVFGYPSFVNAYVKG</sequence>
<evidence type="ECO:0000313" key="4">
    <source>
        <dbReference type="Proteomes" id="UP000032254"/>
    </source>
</evidence>
<feature type="domain" description="Solute-binding protein family 5" evidence="2">
    <location>
        <begin position="110"/>
        <end position="492"/>
    </location>
</feature>
<dbReference type="InterPro" id="IPR000914">
    <property type="entry name" value="SBP_5_dom"/>
</dbReference>
<organism evidence="3 4">
    <name type="scientific">Micromonospora haikouensis</name>
    <dbReference type="NCBI Taxonomy" id="686309"/>
    <lineage>
        <taxon>Bacteria</taxon>
        <taxon>Bacillati</taxon>
        <taxon>Actinomycetota</taxon>
        <taxon>Actinomycetes</taxon>
        <taxon>Micromonosporales</taxon>
        <taxon>Micromonosporaceae</taxon>
        <taxon>Micromonospora</taxon>
    </lineage>
</organism>
<name>A0A0D0WVX8_9ACTN</name>
<evidence type="ECO:0000313" key="3">
    <source>
        <dbReference type="EMBL" id="KIR63126.1"/>
    </source>
</evidence>
<proteinExistence type="predicted"/>
<dbReference type="GO" id="GO:0015833">
    <property type="term" value="P:peptide transport"/>
    <property type="evidence" value="ECO:0007669"/>
    <property type="project" value="TreeGrafter"/>
</dbReference>
<dbReference type="GO" id="GO:1904680">
    <property type="term" value="F:peptide transmembrane transporter activity"/>
    <property type="evidence" value="ECO:0007669"/>
    <property type="project" value="TreeGrafter"/>
</dbReference>
<accession>A0A0D0WVX8</accession>
<dbReference type="InterPro" id="IPR039424">
    <property type="entry name" value="SBP_5"/>
</dbReference>
<dbReference type="CDD" id="cd08506">
    <property type="entry name" value="PBP2_clavulanate_OppA2"/>
    <property type="match status" value="1"/>
</dbReference>
<dbReference type="Gene3D" id="3.40.190.10">
    <property type="entry name" value="Periplasmic binding protein-like II"/>
    <property type="match status" value="1"/>
</dbReference>
<dbReference type="PATRIC" id="fig|47853.6.peg.4131"/>
<dbReference type="Proteomes" id="UP000032254">
    <property type="component" value="Unassembled WGS sequence"/>
</dbReference>
<dbReference type="EMBL" id="JXSX01000002">
    <property type="protein sequence ID" value="KIR63126.1"/>
    <property type="molecule type" value="Genomic_DNA"/>
</dbReference>
<reference evidence="3 4" key="1">
    <citation type="submission" date="2015-01" db="EMBL/GenBank/DDBJ databases">
        <title>Sequencing and annotation of Micromonospora carbonacea strain JXNU-1 genome.</title>
        <authorList>
            <person name="Long Z."/>
            <person name="Huang Y."/>
            <person name="Jiang Y."/>
        </authorList>
    </citation>
    <scope>NUCLEOTIDE SEQUENCE [LARGE SCALE GENOMIC DNA]</scope>
    <source>
        <strain evidence="3 4">JXNU-1</strain>
    </source>
</reference>
<feature type="region of interest" description="Disordered" evidence="1">
    <location>
        <begin position="26"/>
        <end position="58"/>
    </location>
</feature>
<dbReference type="PIRSF" id="PIRSF002741">
    <property type="entry name" value="MppA"/>
    <property type="match status" value="1"/>
</dbReference>
<protein>
    <submittedName>
        <fullName evidence="3">ABC transporter substrate-binding protein</fullName>
    </submittedName>
</protein>
<comment type="caution">
    <text evidence="3">The sequence shown here is derived from an EMBL/GenBank/DDBJ whole genome shotgun (WGS) entry which is preliminary data.</text>
</comment>
<dbReference type="GO" id="GO:0042597">
    <property type="term" value="C:periplasmic space"/>
    <property type="evidence" value="ECO:0007669"/>
    <property type="project" value="UniProtKB-ARBA"/>
</dbReference>
<dbReference type="SUPFAM" id="SSF53850">
    <property type="entry name" value="Periplasmic binding protein-like II"/>
    <property type="match status" value="1"/>
</dbReference>
<evidence type="ECO:0000259" key="2">
    <source>
        <dbReference type="Pfam" id="PF00496"/>
    </source>
</evidence>
<dbReference type="PROSITE" id="PS51257">
    <property type="entry name" value="PROKAR_LIPOPROTEIN"/>
    <property type="match status" value="1"/>
</dbReference>
<dbReference type="PANTHER" id="PTHR30290">
    <property type="entry name" value="PERIPLASMIC BINDING COMPONENT OF ABC TRANSPORTER"/>
    <property type="match status" value="1"/>
</dbReference>
<evidence type="ECO:0000256" key="1">
    <source>
        <dbReference type="SAM" id="MobiDB-lite"/>
    </source>
</evidence>
<feature type="compositionally biased region" description="Polar residues" evidence="1">
    <location>
        <begin position="26"/>
        <end position="41"/>
    </location>
</feature>
<dbReference type="OrthoDB" id="5240629at2"/>
<dbReference type="AlphaFoldDB" id="A0A0D0WVX8"/>
<dbReference type="InterPro" id="IPR030678">
    <property type="entry name" value="Peptide/Ni-bd"/>
</dbReference>